<dbReference type="GO" id="GO:0000976">
    <property type="term" value="F:transcription cis-regulatory region binding"/>
    <property type="evidence" value="ECO:0007669"/>
    <property type="project" value="TreeGrafter"/>
</dbReference>
<gene>
    <name evidence="6" type="ORF">SAMN05421507_1011196</name>
</gene>
<dbReference type="AlphaFoldDB" id="A0A1H0GGB2"/>
<dbReference type="InterPro" id="IPR041478">
    <property type="entry name" value="TetR_C_27"/>
</dbReference>
<dbReference type="PROSITE" id="PS01081">
    <property type="entry name" value="HTH_TETR_1"/>
    <property type="match status" value="1"/>
</dbReference>
<organism evidence="6 7">
    <name type="scientific">Lentzea jiangxiensis</name>
    <dbReference type="NCBI Taxonomy" id="641025"/>
    <lineage>
        <taxon>Bacteria</taxon>
        <taxon>Bacillati</taxon>
        <taxon>Actinomycetota</taxon>
        <taxon>Actinomycetes</taxon>
        <taxon>Pseudonocardiales</taxon>
        <taxon>Pseudonocardiaceae</taxon>
        <taxon>Lentzea</taxon>
    </lineage>
</organism>
<dbReference type="RefSeq" id="WP_090095561.1">
    <property type="nucleotide sequence ID" value="NZ_FNIX01000001.1"/>
</dbReference>
<dbReference type="OrthoDB" id="9802498at2"/>
<name>A0A1H0GGB2_9PSEU</name>
<dbReference type="Pfam" id="PF17935">
    <property type="entry name" value="TetR_C_27"/>
    <property type="match status" value="1"/>
</dbReference>
<dbReference type="Pfam" id="PF00440">
    <property type="entry name" value="TetR_N"/>
    <property type="match status" value="1"/>
</dbReference>
<dbReference type="InterPro" id="IPR009057">
    <property type="entry name" value="Homeodomain-like_sf"/>
</dbReference>
<accession>A0A1H0GGB2</accession>
<evidence type="ECO:0000313" key="6">
    <source>
        <dbReference type="EMBL" id="SDO05908.1"/>
    </source>
</evidence>
<dbReference type="PANTHER" id="PTHR30055">
    <property type="entry name" value="HTH-TYPE TRANSCRIPTIONAL REGULATOR RUTR"/>
    <property type="match status" value="1"/>
</dbReference>
<evidence type="ECO:0000259" key="5">
    <source>
        <dbReference type="PROSITE" id="PS50977"/>
    </source>
</evidence>
<feature type="domain" description="HTH tetR-type" evidence="5">
    <location>
        <begin position="4"/>
        <end position="64"/>
    </location>
</feature>
<keyword evidence="3" id="KW-0804">Transcription</keyword>
<keyword evidence="2 4" id="KW-0238">DNA-binding</keyword>
<dbReference type="Proteomes" id="UP000199691">
    <property type="component" value="Unassembled WGS sequence"/>
</dbReference>
<keyword evidence="7" id="KW-1185">Reference proteome</keyword>
<dbReference type="SUPFAM" id="SSF46689">
    <property type="entry name" value="Homeodomain-like"/>
    <property type="match status" value="1"/>
</dbReference>
<dbReference type="PANTHER" id="PTHR30055:SF151">
    <property type="entry name" value="TRANSCRIPTIONAL REGULATORY PROTEIN"/>
    <property type="match status" value="1"/>
</dbReference>
<reference evidence="7" key="1">
    <citation type="submission" date="2016-10" db="EMBL/GenBank/DDBJ databases">
        <authorList>
            <person name="Varghese N."/>
            <person name="Submissions S."/>
        </authorList>
    </citation>
    <scope>NUCLEOTIDE SEQUENCE [LARGE SCALE GENOMIC DNA]</scope>
    <source>
        <strain evidence="7">CGMCC 4.6609</strain>
    </source>
</reference>
<evidence type="ECO:0000256" key="1">
    <source>
        <dbReference type="ARBA" id="ARBA00023015"/>
    </source>
</evidence>
<dbReference type="Gene3D" id="1.10.357.10">
    <property type="entry name" value="Tetracycline Repressor, domain 2"/>
    <property type="match status" value="1"/>
</dbReference>
<evidence type="ECO:0000256" key="2">
    <source>
        <dbReference type="ARBA" id="ARBA00023125"/>
    </source>
</evidence>
<dbReference type="InterPro" id="IPR023772">
    <property type="entry name" value="DNA-bd_HTH_TetR-type_CS"/>
</dbReference>
<dbReference type="EMBL" id="FNIX01000001">
    <property type="protein sequence ID" value="SDO05908.1"/>
    <property type="molecule type" value="Genomic_DNA"/>
</dbReference>
<dbReference type="InterPro" id="IPR050109">
    <property type="entry name" value="HTH-type_TetR-like_transc_reg"/>
</dbReference>
<dbReference type="InterPro" id="IPR001647">
    <property type="entry name" value="HTH_TetR"/>
</dbReference>
<feature type="DNA-binding region" description="H-T-H motif" evidence="4">
    <location>
        <begin position="27"/>
        <end position="46"/>
    </location>
</feature>
<proteinExistence type="predicted"/>
<dbReference type="PRINTS" id="PR00455">
    <property type="entry name" value="HTHTETR"/>
</dbReference>
<evidence type="ECO:0000313" key="7">
    <source>
        <dbReference type="Proteomes" id="UP000199691"/>
    </source>
</evidence>
<sequence>MAEALTAEAILAATEEVLRRYGPAKATVVDVAKALGVSHGSVYRHFATKAALREAVTRRWLDAIHEEMEPEFDREVPASRMLGDWLQKLFDRKRRSHTEDLELFTTFRTLVGESSAVVEYHLGHLVGQLERIIQAGVDTREFVTDDVGRTAQAVWDATQVFHHPAHAQEWGNPHIQDAFDAVVSLVVAGLRYNRIPSATGDA</sequence>
<dbReference type="PROSITE" id="PS50977">
    <property type="entry name" value="HTH_TETR_2"/>
    <property type="match status" value="1"/>
</dbReference>
<dbReference type="STRING" id="641025.SAMN05421507_1011196"/>
<evidence type="ECO:0000256" key="4">
    <source>
        <dbReference type="PROSITE-ProRule" id="PRU00335"/>
    </source>
</evidence>
<dbReference type="GO" id="GO:0003700">
    <property type="term" value="F:DNA-binding transcription factor activity"/>
    <property type="evidence" value="ECO:0007669"/>
    <property type="project" value="TreeGrafter"/>
</dbReference>
<keyword evidence="1" id="KW-0805">Transcription regulation</keyword>
<evidence type="ECO:0000256" key="3">
    <source>
        <dbReference type="ARBA" id="ARBA00023163"/>
    </source>
</evidence>
<protein>
    <submittedName>
        <fullName evidence="6">DNA-binding transcriptional regulator, AcrR family</fullName>
    </submittedName>
</protein>